<feature type="domain" description="Carboxylesterase type B" evidence="4">
    <location>
        <begin position="27"/>
        <end position="532"/>
    </location>
</feature>
<name>A0A8H7XLY0_PSICU</name>
<protein>
    <recommendedName>
        <fullName evidence="3">Carboxylic ester hydrolase</fullName>
        <ecNumber evidence="3">3.1.1.-</ecNumber>
    </recommendedName>
</protein>
<dbReference type="EMBL" id="JAFIQS010000020">
    <property type="protein sequence ID" value="KAG5162174.1"/>
    <property type="molecule type" value="Genomic_DNA"/>
</dbReference>
<dbReference type="EC" id="3.1.1.-" evidence="3"/>
<dbReference type="InterPro" id="IPR050309">
    <property type="entry name" value="Type-B_Carboxylest/Lipase"/>
</dbReference>
<evidence type="ECO:0000256" key="1">
    <source>
        <dbReference type="ARBA" id="ARBA00005964"/>
    </source>
</evidence>
<evidence type="ECO:0000259" key="4">
    <source>
        <dbReference type="Pfam" id="PF00135"/>
    </source>
</evidence>
<dbReference type="PANTHER" id="PTHR11559">
    <property type="entry name" value="CARBOXYLESTERASE"/>
    <property type="match status" value="1"/>
</dbReference>
<reference evidence="5" key="1">
    <citation type="submission" date="2021-02" db="EMBL/GenBank/DDBJ databases">
        <title>Psilocybe cubensis genome.</title>
        <authorList>
            <person name="Mckernan K.J."/>
            <person name="Crawford S."/>
            <person name="Trippe A."/>
            <person name="Kane L.T."/>
            <person name="Mclaughlin S."/>
        </authorList>
    </citation>
    <scope>NUCLEOTIDE SEQUENCE [LARGE SCALE GENOMIC DNA]</scope>
    <source>
        <strain evidence="5">MGC-MH-2018</strain>
    </source>
</reference>
<dbReference type="GO" id="GO:0016787">
    <property type="term" value="F:hydrolase activity"/>
    <property type="evidence" value="ECO:0007669"/>
    <property type="project" value="UniProtKB-KW"/>
</dbReference>
<dbReference type="InterPro" id="IPR019819">
    <property type="entry name" value="Carboxylesterase_B_CS"/>
</dbReference>
<comment type="caution">
    <text evidence="5">The sequence shown here is derived from an EMBL/GenBank/DDBJ whole genome shotgun (WGS) entry which is preliminary data.</text>
</comment>
<dbReference type="InterPro" id="IPR002018">
    <property type="entry name" value="CarbesteraseB"/>
</dbReference>
<sequence>MKIKHFFVFSLTALAKSVAFGAALAGPSVKLDSGTFTGTSLGTVSQFLGIPYAQPPVGDLRLRLPVENLPYNGTHLATAFGPACPQQNIGLPLPAGLPSEAIDMITNLGINAIFPFSEDCLTINVVTPATATSRSKLPVVLWIYGGGFEKGTSSFPLYDGSVIVERSILLGMPVVYASINYRQVVIAFIYSVLVTGFGFLASKEVKAAGVGNLGLQDQRQAMRWLQKYIGAFGGDPTKVTIWGESAGAISVGLHLLANNGNNEGLFRAAVMESGSFLAVGDITEGQDLYDTIVAETGCTGSADTLQCLRELPFDVFKAAIDKSPGIFDFQSLNLAWPPRADGIFLTDNPQRLVQQGIISNVPFISGDCDDEGTLFSLSTLNVTTEAEFQDYVQNTLLRGIGVTDAEIAQLATLYPSDLTQGSPYDTGVTDALSPQYKRLASLQGDLTFQAPRRFLLQNRAAKQTIFAFLSKRFKTLPILGAMHVTDLLNVYGGEELTNYLVRFVTTLNPNGFGNVLWPQYTTKSPQMLTFLDGTIPTTLTTDDFRQSQIAFLNNLTLAHPL</sequence>
<dbReference type="AlphaFoldDB" id="A0A8H7XLY0"/>
<gene>
    <name evidence="5" type="ORF">JR316_012835</name>
</gene>
<dbReference type="OrthoDB" id="408631at2759"/>
<dbReference type="InterPro" id="IPR019826">
    <property type="entry name" value="Carboxylesterase_B_AS"/>
</dbReference>
<dbReference type="Gene3D" id="3.40.50.1820">
    <property type="entry name" value="alpha/beta hydrolase"/>
    <property type="match status" value="1"/>
</dbReference>
<evidence type="ECO:0000256" key="3">
    <source>
        <dbReference type="RuleBase" id="RU361235"/>
    </source>
</evidence>
<dbReference type="InterPro" id="IPR029058">
    <property type="entry name" value="AB_hydrolase_fold"/>
</dbReference>
<dbReference type="PROSITE" id="PS00122">
    <property type="entry name" value="CARBOXYLESTERASE_B_1"/>
    <property type="match status" value="1"/>
</dbReference>
<organism evidence="5">
    <name type="scientific">Psilocybe cubensis</name>
    <name type="common">Psychedelic mushroom</name>
    <name type="synonym">Stropharia cubensis</name>
    <dbReference type="NCBI Taxonomy" id="181762"/>
    <lineage>
        <taxon>Eukaryota</taxon>
        <taxon>Fungi</taxon>
        <taxon>Dikarya</taxon>
        <taxon>Basidiomycota</taxon>
        <taxon>Agaricomycotina</taxon>
        <taxon>Agaricomycetes</taxon>
        <taxon>Agaricomycetidae</taxon>
        <taxon>Agaricales</taxon>
        <taxon>Agaricineae</taxon>
        <taxon>Strophariaceae</taxon>
        <taxon>Psilocybe</taxon>
    </lineage>
</organism>
<comment type="similarity">
    <text evidence="1 3">Belongs to the type-B carboxylesterase/lipase family.</text>
</comment>
<accession>A0A8H7XLY0</accession>
<dbReference type="Pfam" id="PF00135">
    <property type="entry name" value="COesterase"/>
    <property type="match status" value="1"/>
</dbReference>
<proteinExistence type="inferred from homology"/>
<keyword evidence="2 3" id="KW-0378">Hydrolase</keyword>
<feature type="signal peptide" evidence="3">
    <location>
        <begin position="1"/>
        <end position="25"/>
    </location>
</feature>
<evidence type="ECO:0000256" key="2">
    <source>
        <dbReference type="ARBA" id="ARBA00022801"/>
    </source>
</evidence>
<feature type="chain" id="PRO_5034371470" description="Carboxylic ester hydrolase" evidence="3">
    <location>
        <begin position="26"/>
        <end position="561"/>
    </location>
</feature>
<dbReference type="PROSITE" id="PS00941">
    <property type="entry name" value="CARBOXYLESTERASE_B_2"/>
    <property type="match status" value="1"/>
</dbReference>
<dbReference type="SUPFAM" id="SSF53474">
    <property type="entry name" value="alpha/beta-Hydrolases"/>
    <property type="match status" value="1"/>
</dbReference>
<evidence type="ECO:0000313" key="5">
    <source>
        <dbReference type="EMBL" id="KAG5162174.1"/>
    </source>
</evidence>
<keyword evidence="3" id="KW-0732">Signal</keyword>